<dbReference type="STRING" id="3847.A0A0R0I8F3"/>
<evidence type="ECO:0000313" key="4">
    <source>
        <dbReference type="EMBL" id="KRH35375.1"/>
    </source>
</evidence>
<protein>
    <recommendedName>
        <fullName evidence="3">BAG domain-containing protein</fullName>
    </recommendedName>
</protein>
<dbReference type="AlphaFoldDB" id="A0A0R0I8F3"/>
<dbReference type="Proteomes" id="UP000008827">
    <property type="component" value="Chromosome 10"/>
</dbReference>
<dbReference type="GO" id="GO:0000774">
    <property type="term" value="F:adenyl-nucleotide exchange factor activity"/>
    <property type="evidence" value="ECO:0000318"/>
    <property type="project" value="GO_Central"/>
</dbReference>
<reference evidence="4" key="3">
    <citation type="submission" date="2018-07" db="EMBL/GenBank/DDBJ databases">
        <title>WGS assembly of Glycine max.</title>
        <authorList>
            <person name="Schmutz J."/>
            <person name="Cannon S."/>
            <person name="Schlueter J."/>
            <person name="Ma J."/>
            <person name="Mitros T."/>
            <person name="Nelson W."/>
            <person name="Hyten D."/>
            <person name="Song Q."/>
            <person name="Thelen J."/>
            <person name="Cheng J."/>
            <person name="Xu D."/>
            <person name="Hellsten U."/>
            <person name="May G."/>
            <person name="Yu Y."/>
            <person name="Sakurai T."/>
            <person name="Umezawa T."/>
            <person name="Bhattacharyya M."/>
            <person name="Sandhu D."/>
            <person name="Valliyodan B."/>
            <person name="Lindquist E."/>
            <person name="Peto M."/>
            <person name="Grant D."/>
            <person name="Shu S."/>
            <person name="Goodstein D."/>
            <person name="Barry K."/>
            <person name="Futrell-Griggs M."/>
            <person name="Abernathy B."/>
            <person name="Du J."/>
            <person name="Tian Z."/>
            <person name="Zhu L."/>
            <person name="Gill N."/>
            <person name="Joshi T."/>
            <person name="Libault M."/>
            <person name="Sethuraman A."/>
            <person name="Zhang X."/>
            <person name="Shinozaki K."/>
            <person name="Nguyen H."/>
            <person name="Wing R."/>
            <person name="Cregan P."/>
            <person name="Specht J."/>
            <person name="Grimwood J."/>
            <person name="Rokhsar D."/>
            <person name="Stacey G."/>
            <person name="Shoemaker R."/>
            <person name="Jackson S."/>
        </authorList>
    </citation>
    <scope>NUCLEOTIDE SEQUENCE</scope>
    <source>
        <tissue evidence="4">Callus</tissue>
    </source>
</reference>
<dbReference type="Gene3D" id="1.20.58.120">
    <property type="entry name" value="BAG domain"/>
    <property type="match status" value="1"/>
</dbReference>
<dbReference type="EnsemblPlants" id="KRH35375">
    <property type="protein sequence ID" value="KRH35375"/>
    <property type="gene ID" value="GLYMA_10G238900"/>
</dbReference>
<dbReference type="EMBL" id="CM000843">
    <property type="protein sequence ID" value="KRH35375.1"/>
    <property type="molecule type" value="Genomic_DNA"/>
</dbReference>
<reference evidence="5" key="2">
    <citation type="submission" date="2018-02" db="UniProtKB">
        <authorList>
            <consortium name="EnsemblPlants"/>
        </authorList>
    </citation>
    <scope>IDENTIFICATION</scope>
    <source>
        <strain evidence="5">Williams 82</strain>
    </source>
</reference>
<sequence length="270" mass="31455">MSNFFQSYLLCETFNTSLYLGVTTSPLTLNATYLECDKHRDPFRIDADTILHHHDQKLFYKNKERDSKVFLDIVGVKDKSKLMFVEDSISQEKRYLEMRMNAKMERTTKYISEISLEVDRLAGQVSALESILSKGGKVSEMNVLNLIDLLINQLLKLDSIMVDEDRLRVQAYVETQDMLKIKNSMASTNEDYAPRKPQHKHSNRKRLAPIQEQPQSVSNGHHKLAPNQEQQQHKSLRHSTSKVVVTTKWETFDLYHHYFRTLPPHPHLAQ</sequence>
<feature type="compositionally biased region" description="Basic residues" evidence="2">
    <location>
        <begin position="196"/>
        <end position="207"/>
    </location>
</feature>
<keyword evidence="1" id="KW-0143">Chaperone</keyword>
<organism evidence="4">
    <name type="scientific">Glycine max</name>
    <name type="common">Soybean</name>
    <name type="synonym">Glycine hispida</name>
    <dbReference type="NCBI Taxonomy" id="3847"/>
    <lineage>
        <taxon>Eukaryota</taxon>
        <taxon>Viridiplantae</taxon>
        <taxon>Streptophyta</taxon>
        <taxon>Embryophyta</taxon>
        <taxon>Tracheophyta</taxon>
        <taxon>Spermatophyta</taxon>
        <taxon>Magnoliopsida</taxon>
        <taxon>eudicotyledons</taxon>
        <taxon>Gunneridae</taxon>
        <taxon>Pentapetalae</taxon>
        <taxon>rosids</taxon>
        <taxon>fabids</taxon>
        <taxon>Fabales</taxon>
        <taxon>Fabaceae</taxon>
        <taxon>Papilionoideae</taxon>
        <taxon>50 kb inversion clade</taxon>
        <taxon>NPAAA clade</taxon>
        <taxon>indigoferoid/millettioid clade</taxon>
        <taxon>Phaseoleae</taxon>
        <taxon>Glycine</taxon>
        <taxon>Glycine subgen. Soja</taxon>
    </lineage>
</organism>
<dbReference type="PANTHER" id="PTHR12329:SF11">
    <property type="entry name" value="BAG FAMILY MOLECULAR CHAPERONE REGULATOR 1"/>
    <property type="match status" value="1"/>
</dbReference>
<reference evidence="4 5" key="1">
    <citation type="journal article" date="2010" name="Nature">
        <title>Genome sequence of the palaeopolyploid soybean.</title>
        <authorList>
            <person name="Schmutz J."/>
            <person name="Cannon S.B."/>
            <person name="Schlueter J."/>
            <person name="Ma J."/>
            <person name="Mitros T."/>
            <person name="Nelson W."/>
            <person name="Hyten D.L."/>
            <person name="Song Q."/>
            <person name="Thelen J.J."/>
            <person name="Cheng J."/>
            <person name="Xu D."/>
            <person name="Hellsten U."/>
            <person name="May G.D."/>
            <person name="Yu Y."/>
            <person name="Sakurai T."/>
            <person name="Umezawa T."/>
            <person name="Bhattacharyya M.K."/>
            <person name="Sandhu D."/>
            <person name="Valliyodan B."/>
            <person name="Lindquist E."/>
            <person name="Peto M."/>
            <person name="Grant D."/>
            <person name="Shu S."/>
            <person name="Goodstein D."/>
            <person name="Barry K."/>
            <person name="Futrell-Griggs M."/>
            <person name="Abernathy B."/>
            <person name="Du J."/>
            <person name="Tian Z."/>
            <person name="Zhu L."/>
            <person name="Gill N."/>
            <person name="Joshi T."/>
            <person name="Libault M."/>
            <person name="Sethuraman A."/>
            <person name="Zhang X.-C."/>
            <person name="Shinozaki K."/>
            <person name="Nguyen H.T."/>
            <person name="Wing R.A."/>
            <person name="Cregan P."/>
            <person name="Specht J."/>
            <person name="Grimwood J."/>
            <person name="Rokhsar D."/>
            <person name="Stacey G."/>
            <person name="Shoemaker R.C."/>
            <person name="Jackson S.A."/>
        </authorList>
    </citation>
    <scope>NUCLEOTIDE SEQUENCE</scope>
    <source>
        <strain evidence="5">cv. Williams 82</strain>
        <tissue evidence="4">Callus</tissue>
    </source>
</reference>
<evidence type="ECO:0000256" key="2">
    <source>
        <dbReference type="SAM" id="MobiDB-lite"/>
    </source>
</evidence>
<evidence type="ECO:0000313" key="6">
    <source>
        <dbReference type="Proteomes" id="UP000008827"/>
    </source>
</evidence>
<accession>A0A0R0I8F3</accession>
<proteinExistence type="predicted"/>
<dbReference type="OMA" id="NAKMERT"/>
<dbReference type="InterPro" id="IPR039773">
    <property type="entry name" value="BAG_chaperone_regulator"/>
</dbReference>
<evidence type="ECO:0000259" key="3">
    <source>
        <dbReference type="Pfam" id="PF02179"/>
    </source>
</evidence>
<feature type="domain" description="BAG" evidence="3">
    <location>
        <begin position="111"/>
        <end position="168"/>
    </location>
</feature>
<dbReference type="Gene3D" id="3.10.20.90">
    <property type="entry name" value="Phosphatidylinositol 3-kinase Catalytic Subunit, Chain A, domain 1"/>
    <property type="match status" value="1"/>
</dbReference>
<feature type="region of interest" description="Disordered" evidence="2">
    <location>
        <begin position="184"/>
        <end position="240"/>
    </location>
</feature>
<dbReference type="InParanoid" id="A0A0R0I8F3"/>
<name>A0A0R0I8F3_SOYBN</name>
<dbReference type="SUPFAM" id="SSF63491">
    <property type="entry name" value="BAG domain"/>
    <property type="match status" value="1"/>
</dbReference>
<dbReference type="GO" id="GO:0005737">
    <property type="term" value="C:cytoplasm"/>
    <property type="evidence" value="ECO:0000318"/>
    <property type="project" value="GO_Central"/>
</dbReference>
<dbReference type="InterPro" id="IPR036533">
    <property type="entry name" value="BAG_dom_sf"/>
</dbReference>
<dbReference type="SMR" id="A0A0R0I8F3"/>
<evidence type="ECO:0000256" key="1">
    <source>
        <dbReference type="ARBA" id="ARBA00023186"/>
    </source>
</evidence>
<dbReference type="Pfam" id="PF02179">
    <property type="entry name" value="BAG"/>
    <property type="match status" value="1"/>
</dbReference>
<dbReference type="GO" id="GO:0050821">
    <property type="term" value="P:protein stabilization"/>
    <property type="evidence" value="ECO:0000318"/>
    <property type="project" value="GO_Central"/>
</dbReference>
<gene>
    <name evidence="4" type="ORF">GLYMA_10G238900</name>
</gene>
<dbReference type="GO" id="GO:0051087">
    <property type="term" value="F:protein-folding chaperone binding"/>
    <property type="evidence" value="ECO:0000318"/>
    <property type="project" value="GO_Central"/>
</dbReference>
<dbReference type="PANTHER" id="PTHR12329">
    <property type="entry name" value="BCL2-ASSOCIATED ATHANOGENE"/>
    <property type="match status" value="1"/>
</dbReference>
<dbReference type="Gramene" id="KRH35375">
    <property type="protein sequence ID" value="KRH35375"/>
    <property type="gene ID" value="GLYMA_10G238900"/>
</dbReference>
<evidence type="ECO:0000313" key="5">
    <source>
        <dbReference type="EnsemblPlants" id="KRH35375"/>
    </source>
</evidence>
<keyword evidence="6" id="KW-1185">Reference proteome</keyword>
<dbReference type="InterPro" id="IPR003103">
    <property type="entry name" value="BAG_domain"/>
</dbReference>